<sequence length="58" mass="6713">MTSSHDWREDQSITATMKQLEQSDKDLLSQTRTLAMSFVKCASTDTEHQYKLVKDISF</sequence>
<dbReference type="EMBL" id="GBXM01096479">
    <property type="protein sequence ID" value="JAH12098.1"/>
    <property type="molecule type" value="Transcribed_RNA"/>
</dbReference>
<reference evidence="1" key="1">
    <citation type="submission" date="2014-11" db="EMBL/GenBank/DDBJ databases">
        <authorList>
            <person name="Amaro Gonzalez C."/>
        </authorList>
    </citation>
    <scope>NUCLEOTIDE SEQUENCE</scope>
</reference>
<organism evidence="1">
    <name type="scientific">Anguilla anguilla</name>
    <name type="common">European freshwater eel</name>
    <name type="synonym">Muraena anguilla</name>
    <dbReference type="NCBI Taxonomy" id="7936"/>
    <lineage>
        <taxon>Eukaryota</taxon>
        <taxon>Metazoa</taxon>
        <taxon>Chordata</taxon>
        <taxon>Craniata</taxon>
        <taxon>Vertebrata</taxon>
        <taxon>Euteleostomi</taxon>
        <taxon>Actinopterygii</taxon>
        <taxon>Neopterygii</taxon>
        <taxon>Teleostei</taxon>
        <taxon>Anguilliformes</taxon>
        <taxon>Anguillidae</taxon>
        <taxon>Anguilla</taxon>
    </lineage>
</organism>
<name>A0A0E9Q7K3_ANGAN</name>
<evidence type="ECO:0000313" key="1">
    <source>
        <dbReference type="EMBL" id="JAH12098.1"/>
    </source>
</evidence>
<accession>A0A0E9Q7K3</accession>
<reference evidence="1" key="2">
    <citation type="journal article" date="2015" name="Fish Shellfish Immunol.">
        <title>Early steps in the European eel (Anguilla anguilla)-Vibrio vulnificus interaction in the gills: Role of the RtxA13 toxin.</title>
        <authorList>
            <person name="Callol A."/>
            <person name="Pajuelo D."/>
            <person name="Ebbesson L."/>
            <person name="Teles M."/>
            <person name="MacKenzie S."/>
            <person name="Amaro C."/>
        </authorList>
    </citation>
    <scope>NUCLEOTIDE SEQUENCE</scope>
</reference>
<protein>
    <submittedName>
        <fullName evidence="1">Uncharacterized protein</fullName>
    </submittedName>
</protein>
<dbReference type="AlphaFoldDB" id="A0A0E9Q7K3"/>
<proteinExistence type="predicted"/>